<dbReference type="InterPro" id="IPR001753">
    <property type="entry name" value="Enoyl-CoA_hydra/iso"/>
</dbReference>
<evidence type="ECO:0000256" key="4">
    <source>
        <dbReference type="SAM" id="MobiDB-lite"/>
    </source>
</evidence>
<reference evidence="5 6" key="1">
    <citation type="submission" date="2024-08" db="EMBL/GenBank/DDBJ databases">
        <authorList>
            <person name="Cucini C."/>
            <person name="Frati F."/>
        </authorList>
    </citation>
    <scope>NUCLEOTIDE SEQUENCE [LARGE SCALE GENOMIC DNA]</scope>
</reference>
<dbReference type="InterPro" id="IPR051053">
    <property type="entry name" value="ECH/Chromodomain_protein"/>
</dbReference>
<dbReference type="Pfam" id="PF00378">
    <property type="entry name" value="ECH_1"/>
    <property type="match status" value="2"/>
</dbReference>
<sequence>MFWRIYGNSAYLRGQIPRGWLEVPKVLLARQHSSSMAKAALTSLQLTQRLLKKKKLLAFTGVYKRVPFVVTAAVIGSSSNRYFHTTKEFMSSNHQPAADLLVSVKSGVRTITFNRPNQKNALTLDMLRGIIKALHESNSDENTTIVVVTGTGDYFTSGIDMKSSFKKGVESDPTPGTKHSKDDQSRTLNKQQDPQKKSRVYPFFNAFVSCKKPIIALVNGKAIGMGVTILGVMDGVYACESATFQTIFTKHGLIPEMSSTYTYPRIMGYCKANKILLFNEKITAKEAHEYGLVSRLFTNEEFKNANQILAEYASNPANSLIFTKQLVRGRETDLLRQICEDEQKLFDPEMAKKAKEQFLTRKTLL</sequence>
<dbReference type="Proteomes" id="UP001642540">
    <property type="component" value="Unassembled WGS sequence"/>
</dbReference>
<protein>
    <recommendedName>
        <fullName evidence="7">Enoyl-CoA delta isomerase 2, mitochondrial</fullName>
    </recommendedName>
</protein>
<dbReference type="CDD" id="cd06558">
    <property type="entry name" value="crotonase-like"/>
    <property type="match status" value="1"/>
</dbReference>
<proteinExistence type="predicted"/>
<gene>
    <name evidence="5" type="ORF">ODALV1_LOCUS9105</name>
</gene>
<evidence type="ECO:0000256" key="1">
    <source>
        <dbReference type="ARBA" id="ARBA00004275"/>
    </source>
</evidence>
<evidence type="ECO:0000256" key="3">
    <source>
        <dbReference type="ARBA" id="ARBA00023235"/>
    </source>
</evidence>
<evidence type="ECO:0000256" key="2">
    <source>
        <dbReference type="ARBA" id="ARBA00023140"/>
    </source>
</evidence>
<organism evidence="5 6">
    <name type="scientific">Orchesella dallaii</name>
    <dbReference type="NCBI Taxonomy" id="48710"/>
    <lineage>
        <taxon>Eukaryota</taxon>
        <taxon>Metazoa</taxon>
        <taxon>Ecdysozoa</taxon>
        <taxon>Arthropoda</taxon>
        <taxon>Hexapoda</taxon>
        <taxon>Collembola</taxon>
        <taxon>Entomobryomorpha</taxon>
        <taxon>Entomobryoidea</taxon>
        <taxon>Orchesellidae</taxon>
        <taxon>Orchesellinae</taxon>
        <taxon>Orchesella</taxon>
    </lineage>
</organism>
<comment type="caution">
    <text evidence="5">The sequence shown here is derived from an EMBL/GenBank/DDBJ whole genome shotgun (WGS) entry which is preliminary data.</text>
</comment>
<dbReference type="SUPFAM" id="SSF52096">
    <property type="entry name" value="ClpP/crotonase"/>
    <property type="match status" value="1"/>
</dbReference>
<dbReference type="EMBL" id="CAXLJM020000027">
    <property type="protein sequence ID" value="CAL8095508.1"/>
    <property type="molecule type" value="Genomic_DNA"/>
</dbReference>
<keyword evidence="2" id="KW-0576">Peroxisome</keyword>
<dbReference type="Gene3D" id="3.90.226.10">
    <property type="entry name" value="2-enoyl-CoA Hydratase, Chain A, domain 1"/>
    <property type="match status" value="1"/>
</dbReference>
<comment type="subcellular location">
    <subcellularLocation>
        <location evidence="1">Peroxisome</location>
    </subcellularLocation>
</comment>
<accession>A0ABP1QE27</accession>
<dbReference type="PANTHER" id="PTHR43684:SF1">
    <property type="entry name" value="ENOYL-COA DELTA ISOMERASE 2"/>
    <property type="match status" value="1"/>
</dbReference>
<dbReference type="PANTHER" id="PTHR43684">
    <property type="match status" value="1"/>
</dbReference>
<keyword evidence="6" id="KW-1185">Reference proteome</keyword>
<evidence type="ECO:0000313" key="5">
    <source>
        <dbReference type="EMBL" id="CAL8095508.1"/>
    </source>
</evidence>
<dbReference type="InterPro" id="IPR029045">
    <property type="entry name" value="ClpP/crotonase-like_dom_sf"/>
</dbReference>
<feature type="region of interest" description="Disordered" evidence="4">
    <location>
        <begin position="166"/>
        <end position="195"/>
    </location>
</feature>
<evidence type="ECO:0000313" key="6">
    <source>
        <dbReference type="Proteomes" id="UP001642540"/>
    </source>
</evidence>
<keyword evidence="3" id="KW-0413">Isomerase</keyword>
<evidence type="ECO:0008006" key="7">
    <source>
        <dbReference type="Google" id="ProtNLM"/>
    </source>
</evidence>
<name>A0ABP1QE27_9HEXA</name>